<name>A0A3B0UMX5_9ZZZZ</name>
<accession>A0A3B0UMX5</accession>
<dbReference type="SUPFAM" id="SSF52266">
    <property type="entry name" value="SGNH hydrolase"/>
    <property type="match status" value="1"/>
</dbReference>
<dbReference type="InterPro" id="IPR014982">
    <property type="entry name" value="GSCFA"/>
</dbReference>
<reference evidence="2" key="1">
    <citation type="submission" date="2018-06" db="EMBL/GenBank/DDBJ databases">
        <authorList>
            <person name="Zhirakovskaya E."/>
        </authorList>
    </citation>
    <scope>NUCLEOTIDE SEQUENCE</scope>
</reference>
<dbReference type="EMBL" id="UOEQ01000313">
    <property type="protein sequence ID" value="VAW20946.1"/>
    <property type="molecule type" value="Genomic_DNA"/>
</dbReference>
<feature type="domain" description="GSCFA" evidence="1">
    <location>
        <begin position="76"/>
        <end position="316"/>
    </location>
</feature>
<proteinExistence type="predicted"/>
<evidence type="ECO:0000313" key="2">
    <source>
        <dbReference type="EMBL" id="VAW20946.1"/>
    </source>
</evidence>
<sequence>MRHPERKRLNIGDEAGPAFEFEVDGNSQTAHKTWFRGAHCNFNPTLKNLHNVDAVMNHVLRGWVPEAPSITPETNIVAFGSCFAEHISQWLAKRNFNVLNQKDGAWGDTYIARFGEGMANSHAVLQQFEWALEGKAFAETLWHDKDATFQDYNEDIRQHTKAALLATDLYIITLGLSEVWSHKATGDVFWRAVPQDVYDPKLHEFRVSTHSENLENLRKIHKIIRAHNPAAKIMFTLSPVPLVATFRPISCITANAASKAILRAALDEFLNAAQPLDAHLHYWPSYEIVMDVFQNRWSDDRRHIKPQILDYIMTAFEHIWCTGKPQMGLSQAWVRARCASGGLPRKVYGLLKEGLFEEADNIMAKWSGENQSLVAQARIEMSGQQAALDADGRKT</sequence>
<protein>
    <recommendedName>
        <fullName evidence="1">GSCFA domain-containing protein</fullName>
    </recommendedName>
</protein>
<gene>
    <name evidence="2" type="ORF">MNBD_ALPHA11-410</name>
</gene>
<organism evidence="2">
    <name type="scientific">hydrothermal vent metagenome</name>
    <dbReference type="NCBI Taxonomy" id="652676"/>
    <lineage>
        <taxon>unclassified sequences</taxon>
        <taxon>metagenomes</taxon>
        <taxon>ecological metagenomes</taxon>
    </lineage>
</organism>
<dbReference type="Pfam" id="PF08885">
    <property type="entry name" value="GSCFA"/>
    <property type="match status" value="1"/>
</dbReference>
<dbReference type="AlphaFoldDB" id="A0A3B0UMX5"/>
<evidence type="ECO:0000259" key="1">
    <source>
        <dbReference type="Pfam" id="PF08885"/>
    </source>
</evidence>